<evidence type="ECO:0000256" key="8">
    <source>
        <dbReference type="ARBA" id="ARBA00022777"/>
    </source>
</evidence>
<dbReference type="PANTHER" id="PTHR24346">
    <property type="entry name" value="MAP/MICROTUBULE AFFINITY-REGULATING KINASE"/>
    <property type="match status" value="1"/>
</dbReference>
<feature type="domain" description="Protein kinase" evidence="15">
    <location>
        <begin position="1"/>
        <end position="201"/>
    </location>
</feature>
<keyword evidence="11" id="KW-0524">Neurogenesis</keyword>
<evidence type="ECO:0000259" key="15">
    <source>
        <dbReference type="PROSITE" id="PS50011"/>
    </source>
</evidence>
<dbReference type="InterPro" id="IPR011009">
    <property type="entry name" value="Kinase-like_dom_sf"/>
</dbReference>
<evidence type="ECO:0000256" key="1">
    <source>
        <dbReference type="ARBA" id="ARBA00001946"/>
    </source>
</evidence>
<evidence type="ECO:0000256" key="14">
    <source>
        <dbReference type="SAM" id="MobiDB-lite"/>
    </source>
</evidence>
<dbReference type="PROSITE" id="PS50011">
    <property type="entry name" value="PROTEIN_KINASE_DOM"/>
    <property type="match status" value="1"/>
</dbReference>
<dbReference type="Pfam" id="PF21115">
    <property type="entry name" value="UBA_BRSK"/>
    <property type="match status" value="1"/>
</dbReference>
<feature type="compositionally biased region" description="Polar residues" evidence="14">
    <location>
        <begin position="705"/>
        <end position="715"/>
    </location>
</feature>
<dbReference type="EMBL" id="CAJNOC010000181">
    <property type="protein sequence ID" value="CAF0723639.1"/>
    <property type="molecule type" value="Genomic_DNA"/>
</dbReference>
<keyword evidence="5" id="KW-0808">Transferase</keyword>
<keyword evidence="4" id="KW-0723">Serine/threonine-protein kinase</keyword>
<comment type="cofactor">
    <cofactor evidence="1">
        <name>Mg(2+)</name>
        <dbReference type="ChEBI" id="CHEBI:18420"/>
    </cofactor>
</comment>
<dbReference type="Pfam" id="PF21122">
    <property type="entry name" value="KA1_BRSK"/>
    <property type="match status" value="1"/>
</dbReference>
<gene>
    <name evidence="16" type="ORF">OXX778_LOCUS2345</name>
</gene>
<evidence type="ECO:0000256" key="5">
    <source>
        <dbReference type="ARBA" id="ARBA00022679"/>
    </source>
</evidence>
<dbReference type="Gene3D" id="1.10.510.10">
    <property type="entry name" value="Transferase(Phosphotransferase) domain 1"/>
    <property type="match status" value="1"/>
</dbReference>
<comment type="similarity">
    <text evidence="2">Belongs to the protein kinase superfamily. CAMK Ser/Thr protein kinase family. SNF1 subfamily.</text>
</comment>
<dbReference type="AlphaFoldDB" id="A0A813MKV8"/>
<protein>
    <recommendedName>
        <fullName evidence="3">non-specific serine/threonine protein kinase</fullName>
        <ecNumber evidence="3">2.7.11.1</ecNumber>
    </recommendedName>
</protein>
<sequence>MKLIEHPNVLRLYDVYENKKYLYLILEHVSGGELFDYLVKKSRLTIKEARKFFKQIISALDFCHSHLICHRDLKPENLLLDDKLNIKIADFGMASLQVDGSMLETSCGSPHYACPEVIRGEKYDGRKADVWSCGVILYALLVGALPFDDDNLKQLLEKIKKGHFTIPSYVPQECQELLRKMIEIDPNKRFSLEEVNKHPWVLAGSKEEVELELPVNQIVQTAIIPTIEHMDTDVLGNMTSLGCFKEQDKLVECLLNEKHNTEKVIYFLLLERKLKNPSSEEADEITARSRTLDAPRKRVDKFKSSNGYYNQLTVGSPVVGRRGIVVQHGPRHQSCHTTPLQSPCTSPIVTNKDIGFIRHCESNQNQSENDNISIGSNNSSSNINQQIRSRINSFKISMFNTPKFYRPPEKVSDSPQMDSKSWFQRWNFKQENINNQNEQEKEKEFTFVINDRPLNSVKADLIHAFLSTQDLIHNINSPLLFRCEYRSPDKFLARNVRFKVEIITDMSQNGSSSSTSSTSSASSASTQSSAILTNNININNQAKKSDGTSVNSSPAAQTTFKILFTLINGSTKQFHQLCKHICALISMNYSNSNSQSRQQRVAQQKNQTPNTSSQNYAQTSSYQSNRMNTSYQRTTAPNTPILNSSVQHQIHQSPILNQRINQALINNLNTPTSTTSGIVTSHHQPSSYQASPNLISSRRNSNSIQTPQSGSPSINSVIGNLVSAIQISNENNSSNTNSYLNQSPLGSNMNSASHLINSYVSSQNTPLNQNLTPLLISSSSGSSSSSSGTNTTTTPIQINGHNNKPRKNSGSSLSSSPLTTSLNNNQFQYQPSNTLPQNDFMFGQHLFQEIFNFTAATFLKTVPTQMQKQNSLTNSTQINQAQNITPTINSASINNESANNLTKQSTLDLNESFNQLTNDIANQLLSLTNTQIPTTTKSPSTSSSNSSSSNTNVSLSNKEKNSNDSIKVSNPTDLTENLIDLRIKTTNSPLTSKTSISSVSSTNSQNLTSTSSPFYSFNTTKNIANKAQQSANMAAAAISAISQKASSVISSSSNSINSTPKPIVQQQNSATSFFAKKKPENPTFTTSTTTAQSTTASTASKSNSNTSIFSSSSILDLFR</sequence>
<dbReference type="PANTHER" id="PTHR24346:SF36">
    <property type="entry name" value="SERINE_THREONINE-PROTEIN KINASE BRSK1 ISOFORM X1-RELATED"/>
    <property type="match status" value="1"/>
</dbReference>
<dbReference type="FunFam" id="1.10.510.10:FF:002499">
    <property type="match status" value="1"/>
</dbReference>
<accession>A0A813MKV8</accession>
<evidence type="ECO:0000256" key="3">
    <source>
        <dbReference type="ARBA" id="ARBA00012513"/>
    </source>
</evidence>
<feature type="region of interest" description="Disordered" evidence="14">
    <location>
        <begin position="932"/>
        <end position="971"/>
    </location>
</feature>
<dbReference type="CDD" id="cd14340">
    <property type="entry name" value="UBA_BRSK"/>
    <property type="match status" value="1"/>
</dbReference>
<comment type="catalytic activity">
    <reaction evidence="13">
        <text>L-seryl-[protein] + ATP = O-phospho-L-seryl-[protein] + ADP + H(+)</text>
        <dbReference type="Rhea" id="RHEA:17989"/>
        <dbReference type="Rhea" id="RHEA-COMP:9863"/>
        <dbReference type="Rhea" id="RHEA-COMP:11604"/>
        <dbReference type="ChEBI" id="CHEBI:15378"/>
        <dbReference type="ChEBI" id="CHEBI:29999"/>
        <dbReference type="ChEBI" id="CHEBI:30616"/>
        <dbReference type="ChEBI" id="CHEBI:83421"/>
        <dbReference type="ChEBI" id="CHEBI:456216"/>
        <dbReference type="EC" id="2.7.11.1"/>
    </reaction>
</comment>
<keyword evidence="6" id="KW-0479">Metal-binding</keyword>
<reference evidence="16" key="1">
    <citation type="submission" date="2021-02" db="EMBL/GenBank/DDBJ databases">
        <authorList>
            <person name="Nowell W R."/>
        </authorList>
    </citation>
    <scope>NUCLEOTIDE SEQUENCE</scope>
    <source>
        <strain evidence="16">Ploen Becks lab</strain>
    </source>
</reference>
<feature type="compositionally biased region" description="Low complexity" evidence="14">
    <location>
        <begin position="511"/>
        <end position="526"/>
    </location>
</feature>
<dbReference type="GO" id="GO:0046872">
    <property type="term" value="F:metal ion binding"/>
    <property type="evidence" value="ECO:0007669"/>
    <property type="project" value="UniProtKB-KW"/>
</dbReference>
<feature type="region of interest" description="Disordered" evidence="14">
    <location>
        <begin position="1075"/>
        <end position="1119"/>
    </location>
</feature>
<feature type="compositionally biased region" description="Polar residues" evidence="14">
    <location>
        <begin position="675"/>
        <end position="694"/>
    </location>
</feature>
<dbReference type="InterPro" id="IPR048622">
    <property type="entry name" value="BRSK1_2-like_UBA"/>
</dbReference>
<dbReference type="EC" id="2.7.11.1" evidence="3"/>
<evidence type="ECO:0000313" key="16">
    <source>
        <dbReference type="EMBL" id="CAF0723639.1"/>
    </source>
</evidence>
<keyword evidence="8" id="KW-0418">Kinase</keyword>
<feature type="region of interest" description="Disordered" evidence="14">
    <location>
        <begin position="675"/>
        <end position="715"/>
    </location>
</feature>
<evidence type="ECO:0000256" key="11">
    <source>
        <dbReference type="ARBA" id="ARBA00022902"/>
    </source>
</evidence>
<dbReference type="PROSITE" id="PS00108">
    <property type="entry name" value="PROTEIN_KINASE_ST"/>
    <property type="match status" value="1"/>
</dbReference>
<feature type="compositionally biased region" description="Low complexity" evidence="14">
    <location>
        <begin position="771"/>
        <end position="794"/>
    </location>
</feature>
<evidence type="ECO:0000256" key="10">
    <source>
        <dbReference type="ARBA" id="ARBA00022842"/>
    </source>
</evidence>
<feature type="region of interest" description="Disordered" evidence="14">
    <location>
        <begin position="595"/>
        <end position="631"/>
    </location>
</feature>
<feature type="compositionally biased region" description="Low complexity" evidence="14">
    <location>
        <begin position="808"/>
        <end position="825"/>
    </location>
</feature>
<evidence type="ECO:0000256" key="12">
    <source>
        <dbReference type="ARBA" id="ARBA00047899"/>
    </source>
</evidence>
<feature type="compositionally biased region" description="Low complexity" evidence="14">
    <location>
        <begin position="695"/>
        <end position="704"/>
    </location>
</feature>
<dbReference type="InterPro" id="IPR000719">
    <property type="entry name" value="Prot_kinase_dom"/>
</dbReference>
<dbReference type="OrthoDB" id="193931at2759"/>
<evidence type="ECO:0000256" key="7">
    <source>
        <dbReference type="ARBA" id="ARBA00022741"/>
    </source>
</evidence>
<evidence type="ECO:0000256" key="4">
    <source>
        <dbReference type="ARBA" id="ARBA00022527"/>
    </source>
</evidence>
<dbReference type="SMART" id="SM00220">
    <property type="entry name" value="S_TKc"/>
    <property type="match status" value="1"/>
</dbReference>
<dbReference type="CDD" id="cd14081">
    <property type="entry name" value="STKc_BRSK1_2"/>
    <property type="match status" value="1"/>
</dbReference>
<feature type="region of interest" description="Disordered" evidence="14">
    <location>
        <begin position="990"/>
        <end position="1010"/>
    </location>
</feature>
<evidence type="ECO:0000313" key="17">
    <source>
        <dbReference type="Proteomes" id="UP000663879"/>
    </source>
</evidence>
<keyword evidence="9" id="KW-0067">ATP-binding</keyword>
<comment type="caution">
    <text evidence="16">The sequence shown here is derived from an EMBL/GenBank/DDBJ whole genome shotgun (WGS) entry which is preliminary data.</text>
</comment>
<dbReference type="Proteomes" id="UP000663879">
    <property type="component" value="Unassembled WGS sequence"/>
</dbReference>
<feature type="region of interest" description="Disordered" evidence="14">
    <location>
        <begin position="507"/>
        <end position="526"/>
    </location>
</feature>
<name>A0A813MKV8_9BILA</name>
<dbReference type="GO" id="GO:0005524">
    <property type="term" value="F:ATP binding"/>
    <property type="evidence" value="ECO:0007669"/>
    <property type="project" value="UniProtKB-KW"/>
</dbReference>
<feature type="compositionally biased region" description="Low complexity" evidence="14">
    <location>
        <begin position="934"/>
        <end position="956"/>
    </location>
</feature>
<dbReference type="GO" id="GO:0004674">
    <property type="term" value="F:protein serine/threonine kinase activity"/>
    <property type="evidence" value="ECO:0007669"/>
    <property type="project" value="UniProtKB-KW"/>
</dbReference>
<evidence type="ECO:0000256" key="9">
    <source>
        <dbReference type="ARBA" id="ARBA00022840"/>
    </source>
</evidence>
<evidence type="ECO:0000256" key="2">
    <source>
        <dbReference type="ARBA" id="ARBA00006234"/>
    </source>
</evidence>
<keyword evidence="17" id="KW-1185">Reference proteome</keyword>
<evidence type="ECO:0000256" key="13">
    <source>
        <dbReference type="ARBA" id="ARBA00048679"/>
    </source>
</evidence>
<feature type="compositionally biased region" description="Polar residues" evidence="14">
    <location>
        <begin position="608"/>
        <end position="631"/>
    </location>
</feature>
<organism evidence="16 17">
    <name type="scientific">Brachionus calyciflorus</name>
    <dbReference type="NCBI Taxonomy" id="104777"/>
    <lineage>
        <taxon>Eukaryota</taxon>
        <taxon>Metazoa</taxon>
        <taxon>Spiralia</taxon>
        <taxon>Gnathifera</taxon>
        <taxon>Rotifera</taxon>
        <taxon>Eurotatoria</taxon>
        <taxon>Monogononta</taxon>
        <taxon>Pseudotrocha</taxon>
        <taxon>Ploima</taxon>
        <taxon>Brachionidae</taxon>
        <taxon>Brachionus</taxon>
    </lineage>
</organism>
<feature type="compositionally biased region" description="Low complexity" evidence="14">
    <location>
        <begin position="1081"/>
        <end position="1119"/>
    </location>
</feature>
<keyword evidence="10" id="KW-0460">Magnesium</keyword>
<feature type="region of interest" description="Disordered" evidence="14">
    <location>
        <begin position="771"/>
        <end position="831"/>
    </location>
</feature>
<keyword evidence="7" id="KW-0547">Nucleotide-binding</keyword>
<dbReference type="Pfam" id="PF00069">
    <property type="entry name" value="Pkinase"/>
    <property type="match status" value="1"/>
</dbReference>
<dbReference type="GO" id="GO:0035556">
    <property type="term" value="P:intracellular signal transduction"/>
    <property type="evidence" value="ECO:0007669"/>
    <property type="project" value="TreeGrafter"/>
</dbReference>
<proteinExistence type="inferred from homology"/>
<feature type="compositionally biased region" description="Low complexity" evidence="14">
    <location>
        <begin position="595"/>
        <end position="607"/>
    </location>
</feature>
<evidence type="ECO:0000256" key="6">
    <source>
        <dbReference type="ARBA" id="ARBA00022723"/>
    </source>
</evidence>
<comment type="catalytic activity">
    <reaction evidence="12">
        <text>L-threonyl-[protein] + ATP = O-phospho-L-threonyl-[protein] + ADP + H(+)</text>
        <dbReference type="Rhea" id="RHEA:46608"/>
        <dbReference type="Rhea" id="RHEA-COMP:11060"/>
        <dbReference type="Rhea" id="RHEA-COMP:11605"/>
        <dbReference type="ChEBI" id="CHEBI:15378"/>
        <dbReference type="ChEBI" id="CHEBI:30013"/>
        <dbReference type="ChEBI" id="CHEBI:30616"/>
        <dbReference type="ChEBI" id="CHEBI:61977"/>
        <dbReference type="ChEBI" id="CHEBI:456216"/>
        <dbReference type="EC" id="2.7.11.1"/>
    </reaction>
</comment>
<dbReference type="SUPFAM" id="SSF56112">
    <property type="entry name" value="Protein kinase-like (PK-like)"/>
    <property type="match status" value="1"/>
</dbReference>
<dbReference type="InterPro" id="IPR008271">
    <property type="entry name" value="Ser/Thr_kinase_AS"/>
</dbReference>
<dbReference type="GO" id="GO:0007399">
    <property type="term" value="P:nervous system development"/>
    <property type="evidence" value="ECO:0007669"/>
    <property type="project" value="UniProtKB-KW"/>
</dbReference>
<dbReference type="GO" id="GO:0005737">
    <property type="term" value="C:cytoplasm"/>
    <property type="evidence" value="ECO:0007669"/>
    <property type="project" value="TreeGrafter"/>
</dbReference>